<dbReference type="RefSeq" id="WP_313723597.1">
    <property type="nucleotide sequence ID" value="NZ_CP134876.1"/>
</dbReference>
<dbReference type="InterPro" id="IPR035958">
    <property type="entry name" value="SecB-like_sf"/>
</dbReference>
<evidence type="ECO:0008006" key="3">
    <source>
        <dbReference type="Google" id="ProtNLM"/>
    </source>
</evidence>
<proteinExistence type="predicted"/>
<name>A0ABZ0A2A1_9ACTN</name>
<organism evidence="1 2">
    <name type="scientific">Micromonospora halotolerans</name>
    <dbReference type="NCBI Taxonomy" id="709879"/>
    <lineage>
        <taxon>Bacteria</taxon>
        <taxon>Bacillati</taxon>
        <taxon>Actinomycetota</taxon>
        <taxon>Actinomycetes</taxon>
        <taxon>Micromonosporales</taxon>
        <taxon>Micromonosporaceae</taxon>
        <taxon>Micromonospora</taxon>
    </lineage>
</organism>
<evidence type="ECO:0000313" key="1">
    <source>
        <dbReference type="EMBL" id="WNM41694.1"/>
    </source>
</evidence>
<evidence type="ECO:0000313" key="2">
    <source>
        <dbReference type="Proteomes" id="UP001303001"/>
    </source>
</evidence>
<keyword evidence="2" id="KW-1185">Reference proteome</keyword>
<dbReference type="Proteomes" id="UP001303001">
    <property type="component" value="Chromosome"/>
</dbReference>
<dbReference type="SUPFAM" id="SSF54611">
    <property type="entry name" value="SecB-like"/>
    <property type="match status" value="1"/>
</dbReference>
<gene>
    <name evidence="1" type="ORF">RMN56_10280</name>
</gene>
<protein>
    <recommendedName>
        <fullName evidence="3">GAF domain-containing protein</fullName>
    </recommendedName>
</protein>
<dbReference type="Gene3D" id="3.10.420.10">
    <property type="entry name" value="SecB-like"/>
    <property type="match status" value="1"/>
</dbReference>
<sequence length="179" mass="19771">MSESIQSDKMRASINGLLESVELGNVFLDSFSAKLKRLAQPDDLALELAISYAVQSDRILYRFNVKCVLVGAPGSLREVETNESNRLEEAQSGVARKGPLLASVDLSLVCEYRTFEDFAPPKREVLEEFGDSVAIHVAYPYIREAISSMVMRLGFPALTIGFLADGKRTPTAVWGRRPT</sequence>
<reference evidence="1 2" key="1">
    <citation type="submission" date="2023-09" db="EMBL/GenBank/DDBJ databases">
        <title>Micromonospora halotolerans DSM 45598 genome sequence.</title>
        <authorList>
            <person name="Mo P."/>
        </authorList>
    </citation>
    <scope>NUCLEOTIDE SEQUENCE [LARGE SCALE GENOMIC DNA]</scope>
    <source>
        <strain evidence="1 2">DSM 45598</strain>
    </source>
</reference>
<dbReference type="EMBL" id="CP134876">
    <property type="protein sequence ID" value="WNM41694.1"/>
    <property type="molecule type" value="Genomic_DNA"/>
</dbReference>
<accession>A0ABZ0A2A1</accession>